<accession>A0A4R1J7M1</accession>
<evidence type="ECO:0000256" key="5">
    <source>
        <dbReference type="ARBA" id="ARBA00022475"/>
    </source>
</evidence>
<evidence type="ECO:0000256" key="13">
    <source>
        <dbReference type="ARBA" id="ARBA00037530"/>
    </source>
</evidence>
<evidence type="ECO:0000256" key="9">
    <source>
        <dbReference type="ARBA" id="ARBA00022801"/>
    </source>
</evidence>
<dbReference type="GO" id="GO:0016887">
    <property type="term" value="F:ATP hydrolysis activity"/>
    <property type="evidence" value="ECO:0007669"/>
    <property type="project" value="InterPro"/>
</dbReference>
<keyword evidence="20" id="KW-1185">Reference proteome</keyword>
<dbReference type="InterPro" id="IPR003439">
    <property type="entry name" value="ABC_transporter-like_ATP-bd"/>
</dbReference>
<comment type="caution">
    <text evidence="19">The sequence shown here is derived from an EMBL/GenBank/DDBJ whole genome shotgun (WGS) entry which is preliminary data.</text>
</comment>
<dbReference type="Pfam" id="PF08352">
    <property type="entry name" value="oligo_HPY"/>
    <property type="match status" value="2"/>
</dbReference>
<dbReference type="InterPro" id="IPR017871">
    <property type="entry name" value="ABC_transporter-like_CS"/>
</dbReference>
<feature type="domain" description="ABC transporter" evidence="18">
    <location>
        <begin position="7"/>
        <end position="262"/>
    </location>
</feature>
<evidence type="ECO:0000256" key="15">
    <source>
        <dbReference type="ARBA" id="ARBA00039050"/>
    </source>
</evidence>
<comment type="subunit">
    <text evidence="3">The complex is composed of two ATP-binding proteins (GsiA), two transmembrane proteins (GsiC and GsiD) and a solute-binding protein (GsiB).</text>
</comment>
<dbReference type="Proteomes" id="UP000295565">
    <property type="component" value="Unassembled WGS sequence"/>
</dbReference>
<feature type="domain" description="ABC transporter" evidence="18">
    <location>
        <begin position="308"/>
        <end position="557"/>
    </location>
</feature>
<keyword evidence="5" id="KW-1003">Cell membrane</keyword>
<dbReference type="GO" id="GO:0005524">
    <property type="term" value="F:ATP binding"/>
    <property type="evidence" value="ECO:0007669"/>
    <property type="project" value="UniProtKB-KW"/>
</dbReference>
<dbReference type="SMART" id="SM00382">
    <property type="entry name" value="AAA"/>
    <property type="match status" value="2"/>
</dbReference>
<evidence type="ECO:0000256" key="16">
    <source>
        <dbReference type="ARBA" id="ARBA00041187"/>
    </source>
</evidence>
<evidence type="ECO:0000256" key="14">
    <source>
        <dbReference type="ARBA" id="ARBA00038416"/>
    </source>
</evidence>
<dbReference type="GO" id="GO:0055085">
    <property type="term" value="P:transmembrane transport"/>
    <property type="evidence" value="ECO:0007669"/>
    <property type="project" value="UniProtKB-ARBA"/>
</dbReference>
<dbReference type="PANTHER" id="PTHR43776:SF15">
    <property type="entry name" value="GLUTATHIONE IMPORT ATP-BINDING PROTEIN GSIA"/>
    <property type="match status" value="1"/>
</dbReference>
<evidence type="ECO:0000256" key="8">
    <source>
        <dbReference type="ARBA" id="ARBA00022741"/>
    </source>
</evidence>
<name>A0A4R1J7M1_9GAMM</name>
<evidence type="ECO:0000313" key="19">
    <source>
        <dbReference type="EMBL" id="TCK46433.1"/>
    </source>
</evidence>
<evidence type="ECO:0000256" key="4">
    <source>
        <dbReference type="ARBA" id="ARBA00022448"/>
    </source>
</evidence>
<dbReference type="Pfam" id="PF00005">
    <property type="entry name" value="ABC_tran"/>
    <property type="match status" value="2"/>
</dbReference>
<dbReference type="InterPro" id="IPR003593">
    <property type="entry name" value="AAA+_ATPase"/>
</dbReference>
<evidence type="ECO:0000256" key="11">
    <source>
        <dbReference type="ARBA" id="ARBA00022967"/>
    </source>
</evidence>
<comment type="catalytic activity">
    <reaction evidence="17">
        <text>glutathione(out) + ATP + H2O = glutathione(in) + ADP + phosphate + H(+)</text>
        <dbReference type="Rhea" id="RHEA:29791"/>
        <dbReference type="ChEBI" id="CHEBI:15377"/>
        <dbReference type="ChEBI" id="CHEBI:15378"/>
        <dbReference type="ChEBI" id="CHEBI:30616"/>
        <dbReference type="ChEBI" id="CHEBI:43474"/>
        <dbReference type="ChEBI" id="CHEBI:57925"/>
        <dbReference type="ChEBI" id="CHEBI:456216"/>
        <dbReference type="EC" id="7.4.2.10"/>
    </reaction>
</comment>
<evidence type="ECO:0000313" key="20">
    <source>
        <dbReference type="Proteomes" id="UP000295565"/>
    </source>
</evidence>
<keyword evidence="9" id="KW-0378">Hydrolase</keyword>
<dbReference type="InterPro" id="IPR050319">
    <property type="entry name" value="ABC_transp_ATP-bind"/>
</dbReference>
<dbReference type="PANTHER" id="PTHR43776">
    <property type="entry name" value="TRANSPORT ATP-BINDING PROTEIN"/>
    <property type="match status" value="1"/>
</dbReference>
<comment type="subcellular location">
    <subcellularLocation>
        <location evidence="2">Cell inner membrane</location>
    </subcellularLocation>
    <subcellularLocation>
        <location evidence="1">Membrane</location>
        <topology evidence="1">Peripheral membrane protein</topology>
    </subcellularLocation>
</comment>
<evidence type="ECO:0000256" key="2">
    <source>
        <dbReference type="ARBA" id="ARBA00004533"/>
    </source>
</evidence>
<dbReference type="EC" id="7.4.2.10" evidence="15"/>
<dbReference type="SUPFAM" id="SSF52540">
    <property type="entry name" value="P-loop containing nucleoside triphosphate hydrolases"/>
    <property type="match status" value="2"/>
</dbReference>
<dbReference type="GO" id="GO:0015833">
    <property type="term" value="P:peptide transport"/>
    <property type="evidence" value="ECO:0007669"/>
    <property type="project" value="InterPro"/>
</dbReference>
<dbReference type="AlphaFoldDB" id="A0A4R1J7M1"/>
<keyword evidence="11" id="KW-1278">Translocase</keyword>
<dbReference type="GO" id="GO:0005886">
    <property type="term" value="C:plasma membrane"/>
    <property type="evidence" value="ECO:0007669"/>
    <property type="project" value="UniProtKB-SubCell"/>
</dbReference>
<dbReference type="Gene3D" id="3.40.50.300">
    <property type="entry name" value="P-loop containing nucleotide triphosphate hydrolases"/>
    <property type="match status" value="2"/>
</dbReference>
<organism evidence="19 20">
    <name type="scientific">Celerinatantimonas diazotrophica</name>
    <dbReference type="NCBI Taxonomy" id="412034"/>
    <lineage>
        <taxon>Bacteria</taxon>
        <taxon>Pseudomonadati</taxon>
        <taxon>Pseudomonadota</taxon>
        <taxon>Gammaproteobacteria</taxon>
        <taxon>Celerinatantimonadaceae</taxon>
        <taxon>Celerinatantimonas</taxon>
    </lineage>
</organism>
<evidence type="ECO:0000256" key="12">
    <source>
        <dbReference type="ARBA" id="ARBA00023136"/>
    </source>
</evidence>
<keyword evidence="10 19" id="KW-0067">ATP-binding</keyword>
<evidence type="ECO:0000256" key="17">
    <source>
        <dbReference type="ARBA" id="ARBA00047640"/>
    </source>
</evidence>
<comment type="similarity">
    <text evidence="14">Belongs to the ABC transporter superfamily. Glutathione importer (TC 3.A.1.5.11) family.</text>
</comment>
<keyword evidence="4" id="KW-0813">Transport</keyword>
<gene>
    <name evidence="19" type="ORF">EV690_3713</name>
</gene>
<dbReference type="PROSITE" id="PS00211">
    <property type="entry name" value="ABC_TRANSPORTER_1"/>
    <property type="match status" value="2"/>
</dbReference>
<keyword evidence="8" id="KW-0547">Nucleotide-binding</keyword>
<evidence type="ECO:0000256" key="3">
    <source>
        <dbReference type="ARBA" id="ARBA00011469"/>
    </source>
</evidence>
<dbReference type="FunFam" id="3.40.50.300:FF:000016">
    <property type="entry name" value="Oligopeptide ABC transporter ATP-binding component"/>
    <property type="match status" value="2"/>
</dbReference>
<protein>
    <recommendedName>
        <fullName evidence="16">Glutathione import ATP-binding protein GsiA</fullName>
        <ecNumber evidence="15">7.4.2.10</ecNumber>
    </recommendedName>
</protein>
<sequence length="608" mass="67657">MTDSPLLQISDLTIGFQSRDGLNRALDGVSFDIHRGEVVAVVGESGSGKSVTSLSLMGLLSDNAVIEKGQALYKPDETNCYDLTTIDGSSQRKLRGQSLAMIFQEPMTSLNPVLKIGDQLTEALNDHHLCSRDEAWQKAMRLLEKVHISDVERVMHSYPQSLSGGMRQRVMIALALTCDPQMLIADEPTTALDVTVQARILQILRDLQKERQMAVMFITHDMGVVAEIADRVVVMLRGKVVETGSVEQIFKAPQHPYTQSLLAAVPRLGDMGHSEWPKRFAIVGEDEPGVQLSEQRTADYSAKPLLDVRGLKVYYPISSGIMSRVTHEVHAVEQIDFNVYPGETLAIVGESGCGKSTTGRALLRLVENQSESIHFQGKEISLLKDRNFKPLRRELQMVFQDPYASLNPRLTVGFTIAEPLLIHGLAKNLKQATPIVEKLLISVGLQPEHARRYPHEFSGGQRQRIAIARAMALKPKVIIADEAVSALDVSIQAQVINLMMDLQQQTGVSWIFISHDMAVVERIANRVAVMYLGQIVEFGSRNAIFNHPTHAYTKRLLASVPIADPSRRDGRHFDGDELRPSPMKAVGEEVTRLRYRKVSEQHWVAMDE</sequence>
<evidence type="ECO:0000259" key="18">
    <source>
        <dbReference type="PROSITE" id="PS50893"/>
    </source>
</evidence>
<dbReference type="EMBL" id="SMGD01000019">
    <property type="protein sequence ID" value="TCK46433.1"/>
    <property type="molecule type" value="Genomic_DNA"/>
</dbReference>
<comment type="function">
    <text evidence="13">Part of the ABC transporter complex GsiABCD involved in glutathione import. Responsible for energy coupling to the transport system.</text>
</comment>
<keyword evidence="6" id="KW-0997">Cell inner membrane</keyword>
<evidence type="ECO:0000256" key="1">
    <source>
        <dbReference type="ARBA" id="ARBA00004170"/>
    </source>
</evidence>
<dbReference type="NCBIfam" id="NF008453">
    <property type="entry name" value="PRK11308.1"/>
    <property type="match status" value="2"/>
</dbReference>
<dbReference type="RefSeq" id="WP_224054963.1">
    <property type="nucleotide sequence ID" value="NZ_OU594967.1"/>
</dbReference>
<dbReference type="NCBIfam" id="NF007739">
    <property type="entry name" value="PRK10419.1"/>
    <property type="match status" value="2"/>
</dbReference>
<evidence type="ECO:0000256" key="10">
    <source>
        <dbReference type="ARBA" id="ARBA00022840"/>
    </source>
</evidence>
<dbReference type="PROSITE" id="PS50893">
    <property type="entry name" value="ABC_TRANSPORTER_2"/>
    <property type="match status" value="2"/>
</dbReference>
<dbReference type="CDD" id="cd03257">
    <property type="entry name" value="ABC_NikE_OppD_transporters"/>
    <property type="match status" value="2"/>
</dbReference>
<keyword evidence="7" id="KW-0677">Repeat</keyword>
<keyword evidence="12" id="KW-0472">Membrane</keyword>
<dbReference type="InterPro" id="IPR013563">
    <property type="entry name" value="Oligopep_ABC_C"/>
</dbReference>
<reference evidence="19 20" key="1">
    <citation type="submission" date="2019-03" db="EMBL/GenBank/DDBJ databases">
        <title>Genomic Encyclopedia of Type Strains, Phase IV (KMG-IV): sequencing the most valuable type-strain genomes for metagenomic binning, comparative biology and taxonomic classification.</title>
        <authorList>
            <person name="Goeker M."/>
        </authorList>
    </citation>
    <scope>NUCLEOTIDE SEQUENCE [LARGE SCALE GENOMIC DNA]</scope>
    <source>
        <strain evidence="19 20">DSM 18577</strain>
    </source>
</reference>
<dbReference type="InterPro" id="IPR027417">
    <property type="entry name" value="P-loop_NTPase"/>
</dbReference>
<evidence type="ECO:0000256" key="7">
    <source>
        <dbReference type="ARBA" id="ARBA00022737"/>
    </source>
</evidence>
<proteinExistence type="inferred from homology"/>
<evidence type="ECO:0000256" key="6">
    <source>
        <dbReference type="ARBA" id="ARBA00022519"/>
    </source>
</evidence>